<keyword evidence="2" id="KW-1185">Reference proteome</keyword>
<accession>A0ACC1AEE1</accession>
<evidence type="ECO:0000313" key="1">
    <source>
        <dbReference type="EMBL" id="KAJ0085894.1"/>
    </source>
</evidence>
<gene>
    <name evidence="1" type="ORF">Patl1_07048</name>
</gene>
<proteinExistence type="predicted"/>
<dbReference type="Proteomes" id="UP001164250">
    <property type="component" value="Chromosome 10"/>
</dbReference>
<organism evidence="1 2">
    <name type="scientific">Pistacia atlantica</name>
    <dbReference type="NCBI Taxonomy" id="434234"/>
    <lineage>
        <taxon>Eukaryota</taxon>
        <taxon>Viridiplantae</taxon>
        <taxon>Streptophyta</taxon>
        <taxon>Embryophyta</taxon>
        <taxon>Tracheophyta</taxon>
        <taxon>Spermatophyta</taxon>
        <taxon>Magnoliopsida</taxon>
        <taxon>eudicotyledons</taxon>
        <taxon>Gunneridae</taxon>
        <taxon>Pentapetalae</taxon>
        <taxon>rosids</taxon>
        <taxon>malvids</taxon>
        <taxon>Sapindales</taxon>
        <taxon>Anacardiaceae</taxon>
        <taxon>Pistacia</taxon>
    </lineage>
</organism>
<reference evidence="2" key="1">
    <citation type="journal article" date="2023" name="G3 (Bethesda)">
        <title>Genome assembly and association tests identify interacting loci associated with vigor, precocity, and sex in interspecific pistachio rootstocks.</title>
        <authorList>
            <person name="Palmer W."/>
            <person name="Jacygrad E."/>
            <person name="Sagayaradj S."/>
            <person name="Cavanaugh K."/>
            <person name="Han R."/>
            <person name="Bertier L."/>
            <person name="Beede B."/>
            <person name="Kafkas S."/>
            <person name="Golino D."/>
            <person name="Preece J."/>
            <person name="Michelmore R."/>
        </authorList>
    </citation>
    <scope>NUCLEOTIDE SEQUENCE [LARGE SCALE GENOMIC DNA]</scope>
</reference>
<sequence>MIADTENLMKLYDENSGKSESGTENETSKEVEVVPNANTYCYLRAGCLLLFLIVLFGCWSLLMENLQFLTKILYFTFQLLCFSIIRNWEAFEDEVNDFGTARFGVQLGAKGEVQVTFLLLLQIGLLQMPYSHNLIRHSIQNSSSFMPLINYNSNVLFTRLHLGFEMESNC</sequence>
<dbReference type="EMBL" id="CM047906">
    <property type="protein sequence ID" value="KAJ0085894.1"/>
    <property type="molecule type" value="Genomic_DNA"/>
</dbReference>
<comment type="caution">
    <text evidence="1">The sequence shown here is derived from an EMBL/GenBank/DDBJ whole genome shotgun (WGS) entry which is preliminary data.</text>
</comment>
<protein>
    <submittedName>
        <fullName evidence="1">Uncharacterized protein</fullName>
    </submittedName>
</protein>
<evidence type="ECO:0000313" key="2">
    <source>
        <dbReference type="Proteomes" id="UP001164250"/>
    </source>
</evidence>
<name>A0ACC1AEE1_9ROSI</name>